<dbReference type="PROSITE" id="PS51421">
    <property type="entry name" value="RAS"/>
    <property type="match status" value="1"/>
</dbReference>
<dbReference type="InterPro" id="IPR036187">
    <property type="entry name" value="DNA_mismatch_repair_MutS_sf"/>
</dbReference>
<dbReference type="GO" id="GO:0005739">
    <property type="term" value="C:mitochondrion"/>
    <property type="evidence" value="ECO:0007669"/>
    <property type="project" value="TreeGrafter"/>
</dbReference>
<dbReference type="InterPro" id="IPR036678">
    <property type="entry name" value="MutS_con_dom_sf"/>
</dbReference>
<dbReference type="SUPFAM" id="SSF52540">
    <property type="entry name" value="P-loop containing nucleoside triphosphate hydrolases"/>
    <property type="match status" value="2"/>
</dbReference>
<proteinExistence type="inferred from homology"/>
<organism evidence="9 10">
    <name type="scientific">Synchytrium endobioticum</name>
    <dbReference type="NCBI Taxonomy" id="286115"/>
    <lineage>
        <taxon>Eukaryota</taxon>
        <taxon>Fungi</taxon>
        <taxon>Fungi incertae sedis</taxon>
        <taxon>Chytridiomycota</taxon>
        <taxon>Chytridiomycota incertae sedis</taxon>
        <taxon>Chytridiomycetes</taxon>
        <taxon>Synchytriales</taxon>
        <taxon>Synchytriaceae</taxon>
        <taxon>Synchytrium</taxon>
    </lineage>
</organism>
<dbReference type="AlphaFoldDB" id="A0A507DQJ6"/>
<dbReference type="GO" id="GO:0005634">
    <property type="term" value="C:nucleus"/>
    <property type="evidence" value="ECO:0007669"/>
    <property type="project" value="TreeGrafter"/>
</dbReference>
<feature type="compositionally biased region" description="Low complexity" evidence="7">
    <location>
        <begin position="76"/>
        <end position="95"/>
    </location>
</feature>
<dbReference type="NCBIfam" id="NF003810">
    <property type="entry name" value="PRK05399.1"/>
    <property type="match status" value="1"/>
</dbReference>
<evidence type="ECO:0000256" key="7">
    <source>
        <dbReference type="SAM" id="MobiDB-lite"/>
    </source>
</evidence>
<dbReference type="FunFam" id="3.40.50.300:FF:001686">
    <property type="entry name" value="KRAS proto-oncogene, GTPase"/>
    <property type="match status" value="1"/>
</dbReference>
<dbReference type="PROSITE" id="PS51257">
    <property type="entry name" value="PROKAR_LIPOPROTEIN"/>
    <property type="match status" value="1"/>
</dbReference>
<accession>A0A507DQJ6</accession>
<dbReference type="InterPro" id="IPR027417">
    <property type="entry name" value="P-loop_NTPase"/>
</dbReference>
<dbReference type="GO" id="GO:0003924">
    <property type="term" value="F:GTPase activity"/>
    <property type="evidence" value="ECO:0007669"/>
    <property type="project" value="InterPro"/>
</dbReference>
<dbReference type="Pfam" id="PF00488">
    <property type="entry name" value="MutS_V"/>
    <property type="match status" value="1"/>
</dbReference>
<dbReference type="SMART" id="SM00174">
    <property type="entry name" value="RHO"/>
    <property type="match status" value="1"/>
</dbReference>
<dbReference type="InterPro" id="IPR000432">
    <property type="entry name" value="DNA_mismatch_repair_MutS_C"/>
</dbReference>
<comment type="similarity">
    <text evidence="1">Belongs to the DNA mismatch repair MutS family.</text>
</comment>
<dbReference type="SMART" id="SM00533">
    <property type="entry name" value="MUTSd"/>
    <property type="match status" value="1"/>
</dbReference>
<keyword evidence="6" id="KW-0234">DNA repair</keyword>
<dbReference type="SUPFAM" id="SSF48334">
    <property type="entry name" value="DNA repair protein MutS, domain III"/>
    <property type="match status" value="1"/>
</dbReference>
<dbReference type="GO" id="GO:0006298">
    <property type="term" value="P:mismatch repair"/>
    <property type="evidence" value="ECO:0007669"/>
    <property type="project" value="InterPro"/>
</dbReference>
<evidence type="ECO:0000256" key="1">
    <source>
        <dbReference type="ARBA" id="ARBA00006271"/>
    </source>
</evidence>
<dbReference type="GO" id="GO:0140664">
    <property type="term" value="F:ATP-dependent DNA damage sensor activity"/>
    <property type="evidence" value="ECO:0007669"/>
    <property type="project" value="InterPro"/>
</dbReference>
<dbReference type="PROSITE" id="PS00486">
    <property type="entry name" value="DNA_MISMATCH_REPAIR_2"/>
    <property type="match status" value="1"/>
</dbReference>
<feature type="domain" description="DNA mismatch repair proteins mutS family" evidence="8">
    <location>
        <begin position="896"/>
        <end position="912"/>
    </location>
</feature>
<dbReference type="SMART" id="SM00175">
    <property type="entry name" value="RAB"/>
    <property type="match status" value="1"/>
</dbReference>
<gene>
    <name evidence="9" type="ORF">SeMB42_g00712</name>
</gene>
<dbReference type="Pfam" id="PF05188">
    <property type="entry name" value="MutS_II"/>
    <property type="match status" value="1"/>
</dbReference>
<dbReference type="GO" id="GO:0030983">
    <property type="term" value="F:mismatched DNA binding"/>
    <property type="evidence" value="ECO:0007669"/>
    <property type="project" value="InterPro"/>
</dbReference>
<evidence type="ECO:0000256" key="6">
    <source>
        <dbReference type="ARBA" id="ARBA00023204"/>
    </source>
</evidence>
<dbReference type="GO" id="GO:0005524">
    <property type="term" value="F:ATP binding"/>
    <property type="evidence" value="ECO:0007669"/>
    <property type="project" value="UniProtKB-KW"/>
</dbReference>
<dbReference type="Gene3D" id="3.30.420.110">
    <property type="entry name" value="MutS, connector domain"/>
    <property type="match status" value="1"/>
</dbReference>
<dbReference type="PANTHER" id="PTHR11361">
    <property type="entry name" value="DNA MISMATCH REPAIR PROTEIN MUTS FAMILY MEMBER"/>
    <property type="match status" value="1"/>
</dbReference>
<dbReference type="PRINTS" id="PR00449">
    <property type="entry name" value="RASTRNSFRMNG"/>
</dbReference>
<keyword evidence="10" id="KW-1185">Reference proteome</keyword>
<keyword evidence="4" id="KW-0067">ATP-binding</keyword>
<keyword evidence="3" id="KW-0227">DNA damage</keyword>
<dbReference type="GO" id="GO:0043504">
    <property type="term" value="P:mitochondrial DNA repair"/>
    <property type="evidence" value="ECO:0007669"/>
    <property type="project" value="TreeGrafter"/>
</dbReference>
<sequence>MLTARIRVVYIPRLLWPVLVGSSSCHLAHPLRPFASIVNSEAPRRTAARSSSRQPAARATQVSLKLGSAVTDTWPSSSSSSSTTTSSTESESVSVSDHDIDAPDTAFTPWPTGSFKPGSNEEPARSMTLVRRQLAQIQAIHPTAVVLLQVGSFFEIADTPGCPPYLEDVASLLNLRIARKARTTASNDDNRVAGFPVANLRRSVDVLLEHGKTVVIVEQRGRHSTKAHYLREVTRVVTPGTPLKDWEESKENHFLLSCYAEDSMAGSSGSSSSSSSSKTSSKSAVVGLAWVDVSTGEFFLGKCSLAELESTISRIQPREILFAESVKQNVSPDVTALIQNLPATWNVAVSFVDDALFDMKQSSKRLTSLLVKADPTKVLAKRISPSTESLLRNYQPSQISAAGGLLAYVIRNYAGAELVFQAPLSIDDEECMMLDASTLQALEVVSTLRDRKRMGSLLHVLDETVTAAGGRLLAARLRSPSTSLPEINRRLDLVDVFANDTHLCDELRSILKQCKDVERGIQRLHVDASSPQDFSNVIRTLALIGQIAAALQNYIRSAPNASPALSDVISRMGNFANLIDRYDGIFEQGKHDETSISEGGVVSLEFSPDIASLQKEKSKLQDERIQVAHKLYLQYICERNTRTKPEHLVEMLKVDAREGPIVEVPRAKSSTPPNATDLQSDEDCAMVLSMGGVILRRLMTARRLRFTHSDWTDLYARIGELEARRVDIERSILRDACEDLKKHIFAIGLASKAMAEIDVALGLAIIAREKQYVRPRLIEQPIHDIKGGRHPVVEVSQRERGIHFVKNDCLVGNDERIWLLTGPNMGGKSTFLRQCALMSIMAQAGSFVAADSARLGIVDAIFCRVGAADDLGRNQSTFMVEMEETATILKKATPQSFVIMDEVGRGTSTLDGLSIAYAVLVHLRDQIQCRGVFATHYHELGSLVGAIGSATTSSPTGQSTRKGIASHHTSIIVDEHGHFEYIFKILPGVMSSSHGIEVARLAGLPDSVLQTAQRPTLARSDQPQRAIPHTSTGDKQSPSAMREYKLVVLGSGGVGKSALTVQFVQSIFVEKYDPTIEDSYRKQVEGFILVYSITSQATFNDLVELREQILRVKDSDRVPMVLVGNKCDLEDDRVVTKDQGHGLAGQWGGCTFLETSARKKVNVDEVFFDLVRQINRSMPEKEKGKKERKGKCNILYIEKTLTKRLHQQLELATAPGSAACLSDASKEETKDE</sequence>
<keyword evidence="5" id="KW-0238">DNA-binding</keyword>
<dbReference type="Proteomes" id="UP000317494">
    <property type="component" value="Unassembled WGS sequence"/>
</dbReference>
<evidence type="ECO:0000256" key="2">
    <source>
        <dbReference type="ARBA" id="ARBA00022741"/>
    </source>
</evidence>
<evidence type="ECO:0000256" key="3">
    <source>
        <dbReference type="ARBA" id="ARBA00022763"/>
    </source>
</evidence>
<dbReference type="SUPFAM" id="SSF55271">
    <property type="entry name" value="DNA repair protein MutS, domain I"/>
    <property type="match status" value="1"/>
</dbReference>
<dbReference type="Gene3D" id="3.40.50.300">
    <property type="entry name" value="P-loop containing nucleotide triphosphate hydrolases"/>
    <property type="match status" value="3"/>
</dbReference>
<dbReference type="GO" id="GO:0005525">
    <property type="term" value="F:GTP binding"/>
    <property type="evidence" value="ECO:0007669"/>
    <property type="project" value="InterPro"/>
</dbReference>
<dbReference type="Pfam" id="PF01624">
    <property type="entry name" value="MutS_I"/>
    <property type="match status" value="1"/>
</dbReference>
<dbReference type="SUPFAM" id="SSF53150">
    <property type="entry name" value="DNA repair protein MutS, domain II"/>
    <property type="match status" value="1"/>
</dbReference>
<comment type="caution">
    <text evidence="9">The sequence shown here is derived from an EMBL/GenBank/DDBJ whole genome shotgun (WGS) entry which is preliminary data.</text>
</comment>
<dbReference type="VEuPathDB" id="FungiDB:SeMB42_g00712"/>
<dbReference type="Pfam" id="PF05192">
    <property type="entry name" value="MutS_III"/>
    <property type="match status" value="1"/>
</dbReference>
<reference evidence="9 10" key="1">
    <citation type="journal article" date="2019" name="Sci. Rep.">
        <title>Comparative genomics of chytrid fungi reveal insights into the obligate biotrophic and pathogenic lifestyle of Synchytrium endobioticum.</title>
        <authorList>
            <person name="van de Vossenberg B.T.L.H."/>
            <person name="Warris S."/>
            <person name="Nguyen H.D.T."/>
            <person name="van Gent-Pelzer M.P.E."/>
            <person name="Joly D.L."/>
            <person name="van de Geest H.C."/>
            <person name="Bonants P.J.M."/>
            <person name="Smith D.S."/>
            <person name="Levesque C.A."/>
            <person name="van der Lee T.A.J."/>
        </authorList>
    </citation>
    <scope>NUCLEOTIDE SEQUENCE [LARGE SCALE GENOMIC DNA]</scope>
    <source>
        <strain evidence="9 10">MB42</strain>
    </source>
</reference>
<dbReference type="EMBL" id="QEAN01000015">
    <property type="protein sequence ID" value="TPX53525.1"/>
    <property type="molecule type" value="Genomic_DNA"/>
</dbReference>
<dbReference type="InterPro" id="IPR007696">
    <property type="entry name" value="DNA_mismatch_repair_MutS_core"/>
</dbReference>
<feature type="region of interest" description="Disordered" evidence="7">
    <location>
        <begin position="45"/>
        <end position="124"/>
    </location>
</feature>
<dbReference type="Gene3D" id="1.10.1420.10">
    <property type="match status" value="2"/>
</dbReference>
<protein>
    <recommendedName>
        <fullName evidence="8">DNA mismatch repair proteins mutS family domain-containing protein</fullName>
    </recommendedName>
</protein>
<keyword evidence="2" id="KW-0547">Nucleotide-binding</keyword>
<feature type="region of interest" description="Disordered" evidence="7">
    <location>
        <begin position="1013"/>
        <end position="1039"/>
    </location>
</feature>
<evidence type="ECO:0000259" key="8">
    <source>
        <dbReference type="PROSITE" id="PS00486"/>
    </source>
</evidence>
<dbReference type="InterPro" id="IPR007860">
    <property type="entry name" value="DNA_mmatch_repair_MutS_con_dom"/>
</dbReference>
<evidence type="ECO:0000256" key="4">
    <source>
        <dbReference type="ARBA" id="ARBA00022840"/>
    </source>
</evidence>
<dbReference type="InterPro" id="IPR001806">
    <property type="entry name" value="Small_GTPase"/>
</dbReference>
<evidence type="ECO:0000313" key="9">
    <source>
        <dbReference type="EMBL" id="TPX53525.1"/>
    </source>
</evidence>
<dbReference type="PANTHER" id="PTHR11361:SF34">
    <property type="entry name" value="DNA MISMATCH REPAIR PROTEIN MSH1, MITOCHONDRIAL"/>
    <property type="match status" value="1"/>
</dbReference>
<name>A0A507DQJ6_9FUNG</name>
<evidence type="ECO:0000313" key="10">
    <source>
        <dbReference type="Proteomes" id="UP000317494"/>
    </source>
</evidence>
<dbReference type="STRING" id="286115.A0A507DQJ6"/>
<dbReference type="Gene3D" id="3.40.1170.10">
    <property type="entry name" value="DNA repair protein MutS, domain I"/>
    <property type="match status" value="1"/>
</dbReference>
<dbReference type="SMART" id="SM00534">
    <property type="entry name" value="MUTSac"/>
    <property type="match status" value="1"/>
</dbReference>
<dbReference type="Pfam" id="PF00071">
    <property type="entry name" value="Ras"/>
    <property type="match status" value="1"/>
</dbReference>
<dbReference type="InterPro" id="IPR016151">
    <property type="entry name" value="DNA_mismatch_repair_MutS_N"/>
</dbReference>
<dbReference type="InterPro" id="IPR045076">
    <property type="entry name" value="MutS"/>
</dbReference>
<evidence type="ECO:0000256" key="5">
    <source>
        <dbReference type="ARBA" id="ARBA00023125"/>
    </source>
</evidence>
<feature type="compositionally biased region" description="Low complexity" evidence="7">
    <location>
        <begin position="48"/>
        <end position="61"/>
    </location>
</feature>
<dbReference type="InterPro" id="IPR007695">
    <property type="entry name" value="DNA_mismatch_repair_MutS-lik_N"/>
</dbReference>
<dbReference type="PROSITE" id="PS51419">
    <property type="entry name" value="RAB"/>
    <property type="match status" value="1"/>
</dbReference>
<dbReference type="SMART" id="SM00173">
    <property type="entry name" value="RAS"/>
    <property type="match status" value="1"/>
</dbReference>